<gene>
    <name evidence="17" type="ORF">EG028_16905</name>
</gene>
<evidence type="ECO:0000256" key="9">
    <source>
        <dbReference type="ARBA" id="ARBA00023077"/>
    </source>
</evidence>
<dbReference type="GO" id="GO:0015344">
    <property type="term" value="F:siderophore uptake transmembrane transporter activity"/>
    <property type="evidence" value="ECO:0007669"/>
    <property type="project" value="TreeGrafter"/>
</dbReference>
<evidence type="ECO:0000256" key="6">
    <source>
        <dbReference type="ARBA" id="ARBA00022729"/>
    </source>
</evidence>
<dbReference type="RefSeq" id="WP_120517901.1">
    <property type="nucleotide sequence ID" value="NZ_QXZY01000010.1"/>
</dbReference>
<feature type="chain" id="PRO_5018146409" evidence="14">
    <location>
        <begin position="19"/>
        <end position="786"/>
    </location>
</feature>
<keyword evidence="3 12" id="KW-1134">Transmembrane beta strand</keyword>
<dbReference type="InterPro" id="IPR037066">
    <property type="entry name" value="Plug_dom_sf"/>
</dbReference>
<dbReference type="SUPFAM" id="SSF49452">
    <property type="entry name" value="Starch-binding domain-like"/>
    <property type="match status" value="1"/>
</dbReference>
<dbReference type="CDD" id="cd01347">
    <property type="entry name" value="ligand_gated_channel"/>
    <property type="match status" value="1"/>
</dbReference>
<keyword evidence="8" id="KW-0406">Ion transport</keyword>
<protein>
    <submittedName>
        <fullName evidence="17">PEGA domain-containing protein</fullName>
    </submittedName>
</protein>
<evidence type="ECO:0000256" key="4">
    <source>
        <dbReference type="ARBA" id="ARBA00022496"/>
    </source>
</evidence>
<keyword evidence="18" id="KW-1185">Reference proteome</keyword>
<dbReference type="SUPFAM" id="SSF56935">
    <property type="entry name" value="Porins"/>
    <property type="match status" value="1"/>
</dbReference>
<evidence type="ECO:0000256" key="5">
    <source>
        <dbReference type="ARBA" id="ARBA00022692"/>
    </source>
</evidence>
<proteinExistence type="inferred from homology"/>
<dbReference type="Gene3D" id="2.170.130.10">
    <property type="entry name" value="TonB-dependent receptor, plug domain"/>
    <property type="match status" value="1"/>
</dbReference>
<evidence type="ECO:0000256" key="3">
    <source>
        <dbReference type="ARBA" id="ARBA00022452"/>
    </source>
</evidence>
<keyword evidence="9 13" id="KW-0798">TonB box</keyword>
<dbReference type="PANTHER" id="PTHR32552">
    <property type="entry name" value="FERRICHROME IRON RECEPTOR-RELATED"/>
    <property type="match status" value="1"/>
</dbReference>
<keyword evidence="6 14" id="KW-0732">Signal</keyword>
<dbReference type="Proteomes" id="UP000279089">
    <property type="component" value="Unassembled WGS sequence"/>
</dbReference>
<evidence type="ECO:0000313" key="17">
    <source>
        <dbReference type="EMBL" id="RPD39812.1"/>
    </source>
</evidence>
<feature type="domain" description="TonB-dependent receptor plug" evidence="16">
    <location>
        <begin position="141"/>
        <end position="229"/>
    </location>
</feature>
<keyword evidence="5 12" id="KW-0812">Transmembrane</keyword>
<sequence>MKKLIQFLYLLLPFAAFAGNTANEPEYGSIKGMISTNEGSPAIAVTVVVKGANKHGITREDGSFYINRVPVGKFQLEVSLVGYETLRQDVTVEKGQTTAVNLELQVSSTQLREVTITGGVSNKFVTKESEQIARLPIKNLENPQVYHTVGQVVMKEQLVIERTDIYRNIAGAVPNFSAGGSQGLSLRGFSGTIGMRNGMATSAIVPLNPVILERIEAIKGPSGTLFGSNRNTSFGGVFNYVTKKPYDHFGGEVSLTGGSFEFARITADINTPVNKSKTMLFRLNTAFQSEGSFQDQGYNKNFTIAPVFTYQLNDRTKLTVDAEMTRGYYTTTTIGISAAALGKMSARNFKDLQLPYKQSLINNGVDIANGINNLQFKLEYKMSDQWKSETNFLYSEGFYKSLLWTSLNFLTDSTIARGMRNQTPETFGNIQVQQNFIGDFKIGNFRNRVVIGLDYNYNYNELYRAVFTYDTINLRRNIPDMSAQKIDDRSAAAGFNGTSTKAYNYGIYISDVFNITPSLMAMLSLRADRYTTDGTYSFATSKFTGGYKQNALSPKLGLVYQVVKDKVSLFANYMNGFANLGPATQPDGTILELKPQYANQWEGGIKVDAFNKKLNATVNYYNIDVTNSTRLETIDSKQFTVQDGTQLSRGFEAEVIANPIPGLNIFAGYAYNDNTYKKATPALEGKTLMASPKNVANFWASYFLTRGKARGLGFGIGGNYVSDSWFESSNVFVLPGYTLLNVGLYYDQPKYRFSLKGNNLLNEEYWISTGTPQKTINFLASVAVNF</sequence>
<dbReference type="InterPro" id="IPR039426">
    <property type="entry name" value="TonB-dep_rcpt-like"/>
</dbReference>
<evidence type="ECO:0000313" key="18">
    <source>
        <dbReference type="Proteomes" id="UP000279089"/>
    </source>
</evidence>
<dbReference type="GO" id="GO:0030246">
    <property type="term" value="F:carbohydrate binding"/>
    <property type="evidence" value="ECO:0007669"/>
    <property type="project" value="InterPro"/>
</dbReference>
<evidence type="ECO:0000256" key="1">
    <source>
        <dbReference type="ARBA" id="ARBA00004571"/>
    </source>
</evidence>
<dbReference type="AlphaFoldDB" id="A0A3N4M8B9"/>
<dbReference type="InterPro" id="IPR013784">
    <property type="entry name" value="Carb-bd-like_fold"/>
</dbReference>
<evidence type="ECO:0000259" key="15">
    <source>
        <dbReference type="Pfam" id="PF00593"/>
    </source>
</evidence>
<keyword evidence="4" id="KW-0410">Iron transport</keyword>
<name>A0A3N4M8B9_9BACT</name>
<evidence type="ECO:0000256" key="10">
    <source>
        <dbReference type="ARBA" id="ARBA00023136"/>
    </source>
</evidence>
<dbReference type="GO" id="GO:0009279">
    <property type="term" value="C:cell outer membrane"/>
    <property type="evidence" value="ECO:0007669"/>
    <property type="project" value="UniProtKB-SubCell"/>
</dbReference>
<evidence type="ECO:0000256" key="8">
    <source>
        <dbReference type="ARBA" id="ARBA00023065"/>
    </source>
</evidence>
<evidence type="ECO:0000256" key="14">
    <source>
        <dbReference type="SAM" id="SignalP"/>
    </source>
</evidence>
<dbReference type="Gene3D" id="2.60.40.1120">
    <property type="entry name" value="Carboxypeptidase-like, regulatory domain"/>
    <property type="match status" value="1"/>
</dbReference>
<keyword evidence="10 12" id="KW-0472">Membrane</keyword>
<keyword evidence="11 12" id="KW-0998">Cell outer membrane</keyword>
<dbReference type="OrthoDB" id="9758472at2"/>
<dbReference type="Pfam" id="PF00593">
    <property type="entry name" value="TonB_dep_Rec_b-barrel"/>
    <property type="match status" value="1"/>
</dbReference>
<accession>A0A3N4M8B9</accession>
<evidence type="ECO:0000256" key="2">
    <source>
        <dbReference type="ARBA" id="ARBA00022448"/>
    </source>
</evidence>
<feature type="signal peptide" evidence="14">
    <location>
        <begin position="1"/>
        <end position="18"/>
    </location>
</feature>
<comment type="caution">
    <text evidence="17">The sequence shown here is derived from an EMBL/GenBank/DDBJ whole genome shotgun (WGS) entry which is preliminary data.</text>
</comment>
<evidence type="ECO:0000256" key="12">
    <source>
        <dbReference type="PROSITE-ProRule" id="PRU01360"/>
    </source>
</evidence>
<dbReference type="InterPro" id="IPR012910">
    <property type="entry name" value="Plug_dom"/>
</dbReference>
<dbReference type="Gene3D" id="2.40.170.20">
    <property type="entry name" value="TonB-dependent receptor, beta-barrel domain"/>
    <property type="match status" value="1"/>
</dbReference>
<keyword evidence="7" id="KW-0408">Iron</keyword>
<evidence type="ECO:0000256" key="7">
    <source>
        <dbReference type="ARBA" id="ARBA00023004"/>
    </source>
</evidence>
<evidence type="ECO:0000259" key="16">
    <source>
        <dbReference type="Pfam" id="PF07715"/>
    </source>
</evidence>
<dbReference type="InterPro" id="IPR036942">
    <property type="entry name" value="Beta-barrel_TonB_sf"/>
</dbReference>
<reference evidence="18" key="1">
    <citation type="submission" date="2018-11" db="EMBL/GenBank/DDBJ databases">
        <title>Chitinophaga lutea sp.nov., isolate from arsenic contaminated soil.</title>
        <authorList>
            <person name="Zong Y."/>
        </authorList>
    </citation>
    <scope>NUCLEOTIDE SEQUENCE [LARGE SCALE GENOMIC DNA]</scope>
    <source>
        <strain evidence="18">YLT18</strain>
    </source>
</reference>
<evidence type="ECO:0000256" key="13">
    <source>
        <dbReference type="RuleBase" id="RU003357"/>
    </source>
</evidence>
<organism evidence="17 18">
    <name type="scientific">Chitinophaga barathri</name>
    <dbReference type="NCBI Taxonomy" id="1647451"/>
    <lineage>
        <taxon>Bacteria</taxon>
        <taxon>Pseudomonadati</taxon>
        <taxon>Bacteroidota</taxon>
        <taxon>Chitinophagia</taxon>
        <taxon>Chitinophagales</taxon>
        <taxon>Chitinophagaceae</taxon>
        <taxon>Chitinophaga</taxon>
    </lineage>
</organism>
<evidence type="ECO:0000256" key="11">
    <source>
        <dbReference type="ARBA" id="ARBA00023237"/>
    </source>
</evidence>
<dbReference type="PROSITE" id="PS52016">
    <property type="entry name" value="TONB_DEPENDENT_REC_3"/>
    <property type="match status" value="1"/>
</dbReference>
<dbReference type="PANTHER" id="PTHR32552:SF68">
    <property type="entry name" value="FERRICHROME OUTER MEMBRANE TRANSPORTER_PHAGE RECEPTOR"/>
    <property type="match status" value="1"/>
</dbReference>
<dbReference type="Pfam" id="PF13715">
    <property type="entry name" value="CarbopepD_reg_2"/>
    <property type="match status" value="1"/>
</dbReference>
<dbReference type="EMBL" id="RMBX01000009">
    <property type="protein sequence ID" value="RPD39812.1"/>
    <property type="molecule type" value="Genomic_DNA"/>
</dbReference>
<comment type="subcellular location">
    <subcellularLocation>
        <location evidence="1 12">Cell outer membrane</location>
        <topology evidence="1 12">Multi-pass membrane protein</topology>
    </subcellularLocation>
</comment>
<feature type="domain" description="TonB-dependent receptor-like beta-barrel" evidence="15">
    <location>
        <begin position="362"/>
        <end position="760"/>
    </location>
</feature>
<dbReference type="InterPro" id="IPR000531">
    <property type="entry name" value="Beta-barrel_TonB"/>
</dbReference>
<comment type="similarity">
    <text evidence="12 13">Belongs to the TonB-dependent receptor family.</text>
</comment>
<keyword evidence="2 12" id="KW-0813">Transport</keyword>
<dbReference type="Pfam" id="PF07715">
    <property type="entry name" value="Plug"/>
    <property type="match status" value="1"/>
</dbReference>